<dbReference type="Proteomes" id="UP000233524">
    <property type="component" value="Unassembled WGS sequence"/>
</dbReference>
<feature type="region of interest" description="Disordered" evidence="6">
    <location>
        <begin position="374"/>
        <end position="394"/>
    </location>
</feature>
<keyword evidence="4" id="KW-0274">FAD</keyword>
<comment type="caution">
    <text evidence="9">The sequence shown here is derived from an EMBL/GenBank/DDBJ whole genome shotgun (WGS) entry which is preliminary data.</text>
</comment>
<dbReference type="Pfam" id="PF08031">
    <property type="entry name" value="BBE"/>
    <property type="match status" value="1"/>
</dbReference>
<feature type="domain" description="FAD-binding PCMH-type" evidence="8">
    <location>
        <begin position="57"/>
        <end position="230"/>
    </location>
</feature>
<evidence type="ECO:0000256" key="7">
    <source>
        <dbReference type="SAM" id="SignalP"/>
    </source>
</evidence>
<dbReference type="PANTHER" id="PTHR42973:SF39">
    <property type="entry name" value="FAD-BINDING PCMH-TYPE DOMAIN-CONTAINING PROTEIN"/>
    <property type="match status" value="1"/>
</dbReference>
<dbReference type="Gene3D" id="3.30.465.10">
    <property type="match status" value="1"/>
</dbReference>
<keyword evidence="10" id="KW-1185">Reference proteome</keyword>
<evidence type="ECO:0000256" key="1">
    <source>
        <dbReference type="ARBA" id="ARBA00001974"/>
    </source>
</evidence>
<dbReference type="AlphaFoldDB" id="A0A2N3N2V5"/>
<dbReference type="InterPro" id="IPR050416">
    <property type="entry name" value="FAD-linked_Oxidoreductase"/>
</dbReference>
<dbReference type="GO" id="GO:0016491">
    <property type="term" value="F:oxidoreductase activity"/>
    <property type="evidence" value="ECO:0007669"/>
    <property type="project" value="UniProtKB-KW"/>
</dbReference>
<evidence type="ECO:0000313" key="9">
    <source>
        <dbReference type="EMBL" id="PKS06753.1"/>
    </source>
</evidence>
<feature type="signal peptide" evidence="7">
    <location>
        <begin position="1"/>
        <end position="20"/>
    </location>
</feature>
<dbReference type="InterPro" id="IPR016169">
    <property type="entry name" value="FAD-bd_PCMH_sub2"/>
</dbReference>
<evidence type="ECO:0000256" key="3">
    <source>
        <dbReference type="ARBA" id="ARBA00022630"/>
    </source>
</evidence>
<dbReference type="Gene3D" id="3.40.462.20">
    <property type="match status" value="1"/>
</dbReference>
<dbReference type="InterPro" id="IPR036318">
    <property type="entry name" value="FAD-bd_PCMH-like_sf"/>
</dbReference>
<gene>
    <name evidence="9" type="ORF">jhhlp_006827</name>
</gene>
<feature type="chain" id="PRO_5014833479" description="FAD-binding PCMH-type domain-containing protein" evidence="7">
    <location>
        <begin position="21"/>
        <end position="525"/>
    </location>
</feature>
<dbReference type="EMBL" id="NLAX01001033">
    <property type="protein sequence ID" value="PKS06753.1"/>
    <property type="molecule type" value="Genomic_DNA"/>
</dbReference>
<dbReference type="SUPFAM" id="SSF56176">
    <property type="entry name" value="FAD-binding/transporter-associated domain-like"/>
    <property type="match status" value="1"/>
</dbReference>
<dbReference type="PROSITE" id="PS51387">
    <property type="entry name" value="FAD_PCMH"/>
    <property type="match status" value="1"/>
</dbReference>
<dbReference type="InterPro" id="IPR012951">
    <property type="entry name" value="BBE"/>
</dbReference>
<dbReference type="InterPro" id="IPR006094">
    <property type="entry name" value="Oxid_FAD_bind_N"/>
</dbReference>
<proteinExistence type="inferred from homology"/>
<dbReference type="GO" id="GO:0071949">
    <property type="term" value="F:FAD binding"/>
    <property type="evidence" value="ECO:0007669"/>
    <property type="project" value="InterPro"/>
</dbReference>
<keyword evidence="5" id="KW-0560">Oxidoreductase</keyword>
<comment type="similarity">
    <text evidence="2">Belongs to the oxygen-dependent FAD-linked oxidoreductase family.</text>
</comment>
<keyword evidence="7" id="KW-0732">Signal</keyword>
<evidence type="ECO:0000313" key="10">
    <source>
        <dbReference type="Proteomes" id="UP000233524"/>
    </source>
</evidence>
<organism evidence="9 10">
    <name type="scientific">Lomentospora prolificans</name>
    <dbReference type="NCBI Taxonomy" id="41688"/>
    <lineage>
        <taxon>Eukaryota</taxon>
        <taxon>Fungi</taxon>
        <taxon>Dikarya</taxon>
        <taxon>Ascomycota</taxon>
        <taxon>Pezizomycotina</taxon>
        <taxon>Sordariomycetes</taxon>
        <taxon>Hypocreomycetidae</taxon>
        <taxon>Microascales</taxon>
        <taxon>Microascaceae</taxon>
        <taxon>Lomentospora</taxon>
    </lineage>
</organism>
<reference evidence="9 10" key="1">
    <citation type="journal article" date="2017" name="G3 (Bethesda)">
        <title>First Draft Genome Sequence of the Pathogenic Fungus Lomentospora prolificans (Formerly Scedosporium prolificans).</title>
        <authorList>
            <person name="Luo R."/>
            <person name="Zimin A."/>
            <person name="Workman R."/>
            <person name="Fan Y."/>
            <person name="Pertea G."/>
            <person name="Grossman N."/>
            <person name="Wear M.P."/>
            <person name="Jia B."/>
            <person name="Miller H."/>
            <person name="Casadevall A."/>
            <person name="Timp W."/>
            <person name="Zhang S.X."/>
            <person name="Salzberg S.L."/>
        </authorList>
    </citation>
    <scope>NUCLEOTIDE SEQUENCE [LARGE SCALE GENOMIC DNA]</scope>
    <source>
        <strain evidence="9 10">JHH-5317</strain>
    </source>
</reference>
<sequence length="525" mass="57420">MRKSVIVGGLAPLLLPSASARASYIPIRECMGNASVPFDVPDSDDWALDVAPFNERLPYTPIAIAVPRTVEHIEDAVKCAVGLGVKVAAKCGGHSYASLGLGGEDGHLVIEMDRMHDVTLSEDGETAVIQGGARLGHVATELWEQGGRAISHGTCPGVGISGHALHGGFGMSSYTHGLALDWILSATVVLANGTTVRASADENADLFWALRGAGGSMGIVAEYEFATFEPVEEYTHFEATLNWTDPDSIVDGWLELQAWGEEEMPREMNMRFSVDMRGVMLDGLYHGSQSDMEDVVLPLLERVGGGVITSNVTFDWFGQLGQYAYTKDLNLTHPYNQHETFYAKSLFTHALPREAIASFISYTLTNASAILQDTSRAQPAKPSEPGEPSADPPRAQPPFLSSRFWWILVDIHGGANSYVSQEVAHDSTSYAHRDKLLLFQFYDRSFGAYPPGEEPFKLLDGFVDSITAHLDEGDWGMYINYADPRVEDVAEEVYWGENVERLRGIKREFDPDDVFSNPLGIKPAV</sequence>
<evidence type="ECO:0000256" key="4">
    <source>
        <dbReference type="ARBA" id="ARBA00022827"/>
    </source>
</evidence>
<evidence type="ECO:0000256" key="2">
    <source>
        <dbReference type="ARBA" id="ARBA00005466"/>
    </source>
</evidence>
<protein>
    <recommendedName>
        <fullName evidence="8">FAD-binding PCMH-type domain-containing protein</fullName>
    </recommendedName>
</protein>
<dbReference type="VEuPathDB" id="FungiDB:jhhlp_006827"/>
<dbReference type="STRING" id="41688.A0A2N3N2V5"/>
<dbReference type="InParanoid" id="A0A2N3N2V5"/>
<dbReference type="OrthoDB" id="415825at2759"/>
<comment type="cofactor">
    <cofactor evidence="1">
        <name>FAD</name>
        <dbReference type="ChEBI" id="CHEBI:57692"/>
    </cofactor>
</comment>
<accession>A0A2N3N2V5</accession>
<dbReference type="PANTHER" id="PTHR42973">
    <property type="entry name" value="BINDING OXIDOREDUCTASE, PUTATIVE (AFU_ORTHOLOGUE AFUA_1G17690)-RELATED"/>
    <property type="match status" value="1"/>
</dbReference>
<evidence type="ECO:0000256" key="6">
    <source>
        <dbReference type="SAM" id="MobiDB-lite"/>
    </source>
</evidence>
<name>A0A2N3N2V5_9PEZI</name>
<evidence type="ECO:0000256" key="5">
    <source>
        <dbReference type="ARBA" id="ARBA00023002"/>
    </source>
</evidence>
<keyword evidence="3" id="KW-0285">Flavoprotein</keyword>
<evidence type="ECO:0000259" key="8">
    <source>
        <dbReference type="PROSITE" id="PS51387"/>
    </source>
</evidence>
<dbReference type="InterPro" id="IPR016166">
    <property type="entry name" value="FAD-bd_PCMH"/>
</dbReference>
<dbReference type="Pfam" id="PF01565">
    <property type="entry name" value="FAD_binding_4"/>
    <property type="match status" value="1"/>
</dbReference>